<evidence type="ECO:0000256" key="5">
    <source>
        <dbReference type="ARBA" id="ARBA00022840"/>
    </source>
</evidence>
<organism evidence="7 8">
    <name type="scientific">Campylobacter hominis (strain ATCC BAA-381 / DSM 21671 / CCUG 45161 / LMG 19568 / NCTC 13146 / CH001A)</name>
    <dbReference type="NCBI Taxonomy" id="360107"/>
    <lineage>
        <taxon>Bacteria</taxon>
        <taxon>Pseudomonadati</taxon>
        <taxon>Campylobacterota</taxon>
        <taxon>Epsilonproteobacteria</taxon>
        <taxon>Campylobacterales</taxon>
        <taxon>Campylobacteraceae</taxon>
        <taxon>Campylobacter</taxon>
    </lineage>
</organism>
<dbReference type="eggNOG" id="COG2256">
    <property type="taxonomic scope" value="Bacteria"/>
</dbReference>
<dbReference type="KEGG" id="cha:CHAB381_0824"/>
<comment type="function">
    <text evidence="1">DNA-dependent ATPase that plays important roles in cellular responses to stalled DNA replication processes.</text>
</comment>
<feature type="domain" description="AAA+ ATPase" evidence="6">
    <location>
        <begin position="33"/>
        <end position="146"/>
    </location>
</feature>
<dbReference type="PANTHER" id="PTHR13779:SF7">
    <property type="entry name" value="ATPASE WRNIP1"/>
    <property type="match status" value="1"/>
</dbReference>
<gene>
    <name evidence="7" type="ordered locus">CHAB381_0824</name>
</gene>
<dbReference type="RefSeq" id="WP_012108679.1">
    <property type="nucleotide sequence ID" value="NC_009714.1"/>
</dbReference>
<dbReference type="STRING" id="360107.CHAB381_0824"/>
<dbReference type="InterPro" id="IPR008921">
    <property type="entry name" value="DNA_pol3_clamp-load_cplx_C"/>
</dbReference>
<proteinExistence type="inferred from homology"/>
<dbReference type="Pfam" id="PF00004">
    <property type="entry name" value="AAA"/>
    <property type="match status" value="1"/>
</dbReference>
<dbReference type="OrthoDB" id="9778364at2"/>
<evidence type="ECO:0000256" key="3">
    <source>
        <dbReference type="ARBA" id="ARBA00020776"/>
    </source>
</evidence>
<evidence type="ECO:0000313" key="7">
    <source>
        <dbReference type="EMBL" id="ABS51068.1"/>
    </source>
</evidence>
<evidence type="ECO:0000256" key="4">
    <source>
        <dbReference type="ARBA" id="ARBA00022741"/>
    </source>
</evidence>
<dbReference type="InterPro" id="IPR027417">
    <property type="entry name" value="P-loop_NTPase"/>
</dbReference>
<dbReference type="CDD" id="cd18139">
    <property type="entry name" value="HLD_clamp_RarA"/>
    <property type="match status" value="1"/>
</dbReference>
<keyword evidence="5" id="KW-0067">ATP-binding</keyword>
<dbReference type="Pfam" id="PF16193">
    <property type="entry name" value="AAA_assoc_2"/>
    <property type="match status" value="1"/>
</dbReference>
<reference evidence="8" key="1">
    <citation type="submission" date="2007-07" db="EMBL/GenBank/DDBJ databases">
        <title>Complete genome sequence of Campylobacter hominis ATCC BAA-381, a commensal isolated from the human gastrointestinal tract.</title>
        <authorList>
            <person name="Fouts D.E."/>
            <person name="Mongodin E.F."/>
            <person name="Puiu D."/>
            <person name="Sebastian Y."/>
            <person name="Miller W.G."/>
            <person name="Mandrell R.E."/>
            <person name="Nelson K.E."/>
        </authorList>
    </citation>
    <scope>NUCLEOTIDE SEQUENCE [LARGE SCALE GENOMIC DNA]</scope>
    <source>
        <strain evidence="8">ATCC BAA-381 / LMG 19568 / NCTC 13146 / CH001A</strain>
    </source>
</reference>
<accession>A7I1J9</accession>
<dbReference type="SUPFAM" id="SSF52540">
    <property type="entry name" value="P-loop containing nucleoside triphosphate hydrolases"/>
    <property type="match status" value="1"/>
</dbReference>
<dbReference type="InterPro" id="IPR021886">
    <property type="entry name" value="MgsA_C"/>
</dbReference>
<protein>
    <recommendedName>
        <fullName evidence="3">Replication-associated recombination protein A</fullName>
    </recommendedName>
</protein>
<dbReference type="SMART" id="SM00382">
    <property type="entry name" value="AAA"/>
    <property type="match status" value="1"/>
</dbReference>
<dbReference type="Gene3D" id="1.20.272.10">
    <property type="match status" value="1"/>
</dbReference>
<dbReference type="Gene3D" id="1.10.8.60">
    <property type="match status" value="1"/>
</dbReference>
<comment type="similarity">
    <text evidence="2">Belongs to the AAA ATPase family. RarA/MGS1/WRNIP1 subfamily.</text>
</comment>
<dbReference type="EMBL" id="CP000776">
    <property type="protein sequence ID" value="ABS51068.1"/>
    <property type="molecule type" value="Genomic_DNA"/>
</dbReference>
<dbReference type="GO" id="GO:0016887">
    <property type="term" value="F:ATP hydrolysis activity"/>
    <property type="evidence" value="ECO:0007669"/>
    <property type="project" value="InterPro"/>
</dbReference>
<dbReference type="CDD" id="cd00009">
    <property type="entry name" value="AAA"/>
    <property type="match status" value="1"/>
</dbReference>
<dbReference type="GO" id="GO:0005524">
    <property type="term" value="F:ATP binding"/>
    <property type="evidence" value="ECO:0007669"/>
    <property type="project" value="UniProtKB-KW"/>
</dbReference>
<evidence type="ECO:0000256" key="1">
    <source>
        <dbReference type="ARBA" id="ARBA00002393"/>
    </source>
</evidence>
<dbReference type="Pfam" id="PF12002">
    <property type="entry name" value="MgsA_C"/>
    <property type="match status" value="1"/>
</dbReference>
<evidence type="ECO:0000259" key="6">
    <source>
        <dbReference type="SMART" id="SM00382"/>
    </source>
</evidence>
<dbReference type="InterPro" id="IPR003959">
    <property type="entry name" value="ATPase_AAA_core"/>
</dbReference>
<dbReference type="HOGENOM" id="CLU_017985_1_3_7"/>
<dbReference type="Gene3D" id="3.40.50.300">
    <property type="entry name" value="P-loop containing nucleotide triphosphate hydrolases"/>
    <property type="match status" value="1"/>
</dbReference>
<dbReference type="GO" id="GO:0017116">
    <property type="term" value="F:single-stranded DNA helicase activity"/>
    <property type="evidence" value="ECO:0007669"/>
    <property type="project" value="TreeGrafter"/>
</dbReference>
<dbReference type="SUPFAM" id="SSF48019">
    <property type="entry name" value="post-AAA+ oligomerization domain-like"/>
    <property type="match status" value="1"/>
</dbReference>
<dbReference type="Proteomes" id="UP000002407">
    <property type="component" value="Chromosome"/>
</dbReference>
<dbReference type="InterPro" id="IPR032423">
    <property type="entry name" value="AAA_assoc_2"/>
</dbReference>
<dbReference type="GO" id="GO:0003677">
    <property type="term" value="F:DNA binding"/>
    <property type="evidence" value="ECO:0007669"/>
    <property type="project" value="InterPro"/>
</dbReference>
<keyword evidence="4" id="KW-0547">Nucleotide-binding</keyword>
<dbReference type="GO" id="GO:0008047">
    <property type="term" value="F:enzyme activator activity"/>
    <property type="evidence" value="ECO:0007669"/>
    <property type="project" value="TreeGrafter"/>
</dbReference>
<dbReference type="GO" id="GO:0006261">
    <property type="term" value="P:DNA-templated DNA replication"/>
    <property type="evidence" value="ECO:0007669"/>
    <property type="project" value="TreeGrafter"/>
</dbReference>
<dbReference type="InterPro" id="IPR003593">
    <property type="entry name" value="AAA+_ATPase"/>
</dbReference>
<evidence type="ECO:0000256" key="2">
    <source>
        <dbReference type="ARBA" id="ARBA00008959"/>
    </source>
</evidence>
<keyword evidence="8" id="KW-1185">Reference proteome</keyword>
<dbReference type="AlphaFoldDB" id="A7I1J9"/>
<sequence>MSLALDYRPDKIDDISGQHEIKAIFREFIKKEKIPNSIFFGPAGSGKTTLAKVLANELNYTFYELDASNLKVEDIRKILNMHENSLYKPLIFIDEIHRLSKNQQEILLIPLENQKAVIIGATTENPQFVLTSGIRSRCMFFEFKALTNADLCELFEKVQKSLNFTIDKEAKNYLISSSGGDARAMFNLLDFALLIDENISLKTLKTLRANSIAEGANSDDTHYQIISAFIKSIRGSDIDAAIYYLARMLENGESPDFIARRLMILSAEDVGNANPHALNIAASTLFAVSKIGMPEAGIILAQCVVYLASSPKSNSSYKAINGAIDFVRNNENFAVPSYLINTSKERENYLYPHDFGGWVKQNYTSKPVKFYESKGIGFEKTLNEWIEKIKNK</sequence>
<dbReference type="PANTHER" id="PTHR13779">
    <property type="entry name" value="WERNER HELICASE-INTERACTING PROTEIN 1 FAMILY MEMBER"/>
    <property type="match status" value="1"/>
</dbReference>
<dbReference type="GO" id="GO:0000731">
    <property type="term" value="P:DNA synthesis involved in DNA repair"/>
    <property type="evidence" value="ECO:0007669"/>
    <property type="project" value="TreeGrafter"/>
</dbReference>
<dbReference type="FunFam" id="1.20.272.10:FF:000001">
    <property type="entry name" value="Putative AAA family ATPase"/>
    <property type="match status" value="1"/>
</dbReference>
<name>A7I1J9_CAMHC</name>
<dbReference type="Gene3D" id="1.10.3710.10">
    <property type="entry name" value="DNA polymerase III clamp loader subunits, C-terminal domain"/>
    <property type="match status" value="1"/>
</dbReference>
<evidence type="ECO:0000313" key="8">
    <source>
        <dbReference type="Proteomes" id="UP000002407"/>
    </source>
</evidence>
<dbReference type="InterPro" id="IPR051314">
    <property type="entry name" value="AAA_ATPase_RarA/MGS1/WRNIP1"/>
</dbReference>